<dbReference type="PROSITE" id="PS51886">
    <property type="entry name" value="TLDC"/>
    <property type="match status" value="1"/>
</dbReference>
<proteinExistence type="predicted"/>
<dbReference type="InterPro" id="IPR006571">
    <property type="entry name" value="TLDc_dom"/>
</dbReference>
<dbReference type="OMA" id="EKYCIRE"/>
<evidence type="ECO:0000313" key="3">
    <source>
        <dbReference type="Proteomes" id="UP000023152"/>
    </source>
</evidence>
<keyword evidence="3" id="KW-1185">Reference proteome</keyword>
<accession>X6LFA4</accession>
<dbReference type="Pfam" id="PF07534">
    <property type="entry name" value="TLD"/>
    <property type="match status" value="1"/>
</dbReference>
<evidence type="ECO:0000313" key="2">
    <source>
        <dbReference type="EMBL" id="ETO00678.1"/>
    </source>
</evidence>
<organism evidence="2 3">
    <name type="scientific">Reticulomyxa filosa</name>
    <dbReference type="NCBI Taxonomy" id="46433"/>
    <lineage>
        <taxon>Eukaryota</taxon>
        <taxon>Sar</taxon>
        <taxon>Rhizaria</taxon>
        <taxon>Retaria</taxon>
        <taxon>Foraminifera</taxon>
        <taxon>Monothalamids</taxon>
        <taxon>Reticulomyxidae</taxon>
        <taxon>Reticulomyxa</taxon>
    </lineage>
</organism>
<feature type="domain" description="TLDc" evidence="1">
    <location>
        <begin position="64"/>
        <end position="191"/>
    </location>
</feature>
<feature type="non-terminal residue" evidence="2">
    <location>
        <position position="1"/>
    </location>
</feature>
<dbReference type="OrthoDB" id="5983325at2759"/>
<comment type="caution">
    <text evidence="2">The sequence shown here is derived from an EMBL/GenBank/DDBJ whole genome shotgun (WGS) entry which is preliminary data.</text>
</comment>
<gene>
    <name evidence="2" type="ORF">RFI_36762</name>
</gene>
<dbReference type="EMBL" id="ASPP01040307">
    <property type="protein sequence ID" value="ETO00678.1"/>
    <property type="molecule type" value="Genomic_DNA"/>
</dbReference>
<reference evidence="2 3" key="1">
    <citation type="journal article" date="2013" name="Curr. Biol.">
        <title>The Genome of the Foraminiferan Reticulomyxa filosa.</title>
        <authorList>
            <person name="Glockner G."/>
            <person name="Hulsmann N."/>
            <person name="Schleicher M."/>
            <person name="Noegel A.A."/>
            <person name="Eichinger L."/>
            <person name="Gallinger C."/>
            <person name="Pawlowski J."/>
            <person name="Sierra R."/>
            <person name="Euteneuer U."/>
            <person name="Pillet L."/>
            <person name="Moustafa A."/>
            <person name="Platzer M."/>
            <person name="Groth M."/>
            <person name="Szafranski K."/>
            <person name="Schliwa M."/>
        </authorList>
    </citation>
    <scope>NUCLEOTIDE SEQUENCE [LARGE SCALE GENOMIC DNA]</scope>
</reference>
<sequence length="191" mass="21825">LIKESTETNTIGAFTFFDNEKDNLFKWKNLYKLRVRGCSLSGVVVTPFSNITTVYVTTQFMESLIIKNEEVSYLLSFLPKGSNSNVSLLYRGSRDGFEAKIFHLTCNRMGKTLTIVQSKNNFVFGGFTNSLWWSRKTDKVTSQDNGAFVFSLRNADGVAHEKYCIREGEEEHAIKNSEKFGPYFGNKKKNY</sequence>
<dbReference type="Proteomes" id="UP000023152">
    <property type="component" value="Unassembled WGS sequence"/>
</dbReference>
<dbReference type="AlphaFoldDB" id="X6LFA4"/>
<evidence type="ECO:0000259" key="1">
    <source>
        <dbReference type="PROSITE" id="PS51886"/>
    </source>
</evidence>
<name>X6LFA4_RETFI</name>
<protein>
    <recommendedName>
        <fullName evidence="1">TLDc domain-containing protein</fullName>
    </recommendedName>
</protein>